<keyword evidence="3" id="KW-1185">Reference proteome</keyword>
<dbReference type="Gene3D" id="1.10.10.10">
    <property type="entry name" value="Winged helix-like DNA-binding domain superfamily/Winged helix DNA-binding domain"/>
    <property type="match status" value="1"/>
</dbReference>
<dbReference type="EMBL" id="FRAG01000115">
    <property type="protein sequence ID" value="SHK62238.1"/>
    <property type="molecule type" value="Genomic_DNA"/>
</dbReference>
<dbReference type="GO" id="GO:0006352">
    <property type="term" value="P:DNA-templated transcription initiation"/>
    <property type="evidence" value="ECO:0007669"/>
    <property type="project" value="InterPro"/>
</dbReference>
<dbReference type="GO" id="GO:0003677">
    <property type="term" value="F:DNA binding"/>
    <property type="evidence" value="ECO:0007669"/>
    <property type="project" value="InterPro"/>
</dbReference>
<dbReference type="STRING" id="1121301.SAMN02745912_03834"/>
<sequence>MDLYEELNKAKKNDKDAIYEIIKDFSNTLKKISDSLHYEEANTDMIIELLKLIKNIDIKKFQGSSNRQIAKYINMHLSKRSLNLIKAKENQSLDYLEINYDILKDETIADVESIVCTSMLIEFLEKQQKNVSVMKFIHGYSEKDIAQILGISRQAVNRAKNRALNNLRKIFTEEKKVS</sequence>
<dbReference type="InterPro" id="IPR013324">
    <property type="entry name" value="RNA_pol_sigma_r3/r4-like"/>
</dbReference>
<evidence type="ECO:0000313" key="3">
    <source>
        <dbReference type="Proteomes" id="UP000184465"/>
    </source>
</evidence>
<dbReference type="Proteomes" id="UP000184465">
    <property type="component" value="Unassembled WGS sequence"/>
</dbReference>
<dbReference type="RefSeq" id="WP_073153769.1">
    <property type="nucleotide sequence ID" value="NZ_FRAG01000115.1"/>
</dbReference>
<evidence type="ECO:0000313" key="2">
    <source>
        <dbReference type="EMBL" id="SHK62238.1"/>
    </source>
</evidence>
<organism evidence="2 3">
    <name type="scientific">Paramaledivibacter caminithermalis (strain DSM 15212 / CIP 107654 / DViRD3)</name>
    <name type="common">Clostridium caminithermale</name>
    <dbReference type="NCBI Taxonomy" id="1121301"/>
    <lineage>
        <taxon>Bacteria</taxon>
        <taxon>Bacillati</taxon>
        <taxon>Bacillota</taxon>
        <taxon>Clostridia</taxon>
        <taxon>Peptostreptococcales</taxon>
        <taxon>Caminicellaceae</taxon>
        <taxon>Paramaledivibacter</taxon>
    </lineage>
</organism>
<dbReference type="SUPFAM" id="SSF88659">
    <property type="entry name" value="Sigma3 and sigma4 domains of RNA polymerase sigma factors"/>
    <property type="match status" value="1"/>
</dbReference>
<dbReference type="InterPro" id="IPR036388">
    <property type="entry name" value="WH-like_DNA-bd_sf"/>
</dbReference>
<proteinExistence type="predicted"/>
<dbReference type="Pfam" id="PF08281">
    <property type="entry name" value="Sigma70_r4_2"/>
    <property type="match status" value="1"/>
</dbReference>
<dbReference type="GO" id="GO:0016987">
    <property type="term" value="F:sigma factor activity"/>
    <property type="evidence" value="ECO:0007669"/>
    <property type="project" value="InterPro"/>
</dbReference>
<name>A0A1M6TZI3_PARC5</name>
<reference evidence="2 3" key="1">
    <citation type="submission" date="2016-11" db="EMBL/GenBank/DDBJ databases">
        <authorList>
            <person name="Jaros S."/>
            <person name="Januszkiewicz K."/>
            <person name="Wedrychowicz H."/>
        </authorList>
    </citation>
    <scope>NUCLEOTIDE SEQUENCE [LARGE SCALE GENOMIC DNA]</scope>
    <source>
        <strain evidence="2 3">DSM 15212</strain>
    </source>
</reference>
<dbReference type="AlphaFoldDB" id="A0A1M6TZI3"/>
<accession>A0A1M6TZI3</accession>
<gene>
    <name evidence="2" type="ORF">SAMN02745912_03834</name>
</gene>
<dbReference type="InterPro" id="IPR013249">
    <property type="entry name" value="RNA_pol_sigma70_r4_t2"/>
</dbReference>
<evidence type="ECO:0000259" key="1">
    <source>
        <dbReference type="Pfam" id="PF08281"/>
    </source>
</evidence>
<protein>
    <submittedName>
        <fullName evidence="2">RNA polymerase sigma factor, sigma-70 family</fullName>
    </submittedName>
</protein>
<feature type="domain" description="RNA polymerase sigma factor 70 region 4 type 2" evidence="1">
    <location>
        <begin position="119"/>
        <end position="166"/>
    </location>
</feature>